<gene>
    <name evidence="1" type="ORF">AVDCRST_MAG41-1181</name>
</gene>
<sequence length="95" mass="9819">RRGDWTAVWYAGRAAWFTDPAGSRTLPGGAERVTPAPGVPTVPVLGSAGGTEVGTLRTGQATVLLDPAAVDGHLRVGYGDTIGYVRSDRVTLELG</sequence>
<organism evidence="1">
    <name type="scientific">uncultured Mycobacteriales bacterium</name>
    <dbReference type="NCBI Taxonomy" id="581187"/>
    <lineage>
        <taxon>Bacteria</taxon>
        <taxon>Bacillati</taxon>
        <taxon>Actinomycetota</taxon>
        <taxon>Actinomycetes</taxon>
        <taxon>Mycobacteriales</taxon>
        <taxon>environmental samples</taxon>
    </lineage>
</organism>
<dbReference type="AlphaFoldDB" id="A0A6J4HWS2"/>
<feature type="non-terminal residue" evidence="1">
    <location>
        <position position="1"/>
    </location>
</feature>
<protein>
    <submittedName>
        <fullName evidence="1">Uncharacterized protein</fullName>
    </submittedName>
</protein>
<reference evidence="1" key="1">
    <citation type="submission" date="2020-02" db="EMBL/GenBank/DDBJ databases">
        <authorList>
            <person name="Meier V. D."/>
        </authorList>
    </citation>
    <scope>NUCLEOTIDE SEQUENCE</scope>
    <source>
        <strain evidence="1">AVDCRST_MAG41</strain>
    </source>
</reference>
<evidence type="ECO:0000313" key="1">
    <source>
        <dbReference type="EMBL" id="CAA9235617.1"/>
    </source>
</evidence>
<name>A0A6J4HWS2_9ACTN</name>
<accession>A0A6J4HWS2</accession>
<dbReference type="EMBL" id="CADCTP010000113">
    <property type="protein sequence ID" value="CAA9235617.1"/>
    <property type="molecule type" value="Genomic_DNA"/>
</dbReference>
<proteinExistence type="predicted"/>